<dbReference type="OrthoDB" id="1338457at2"/>
<dbReference type="Gene3D" id="1.10.10.1400">
    <property type="entry name" value="Terminase, small subunit, N-terminal DNA-binding domain, HTH motif"/>
    <property type="match status" value="1"/>
</dbReference>
<protein>
    <submittedName>
        <fullName evidence="4">Terminase small subunit</fullName>
    </submittedName>
</protein>
<dbReference type="GO" id="GO:0051276">
    <property type="term" value="P:chromosome organization"/>
    <property type="evidence" value="ECO:0007669"/>
    <property type="project" value="InterPro"/>
</dbReference>
<dbReference type="Pfam" id="PF03592">
    <property type="entry name" value="Terminase_2"/>
    <property type="match status" value="1"/>
</dbReference>
<dbReference type="AlphaFoldDB" id="A0A2Z3H617"/>
<accession>A0A2Z3H617</accession>
<keyword evidence="1" id="KW-1188">Viral release from host cell</keyword>
<feature type="region of interest" description="Disordered" evidence="3">
    <location>
        <begin position="118"/>
        <end position="143"/>
    </location>
</feature>
<dbReference type="PANTHER" id="PTHR41328:SF2">
    <property type="entry name" value="TERMINASE SMALL SUBUNIT"/>
    <property type="match status" value="1"/>
</dbReference>
<evidence type="ECO:0000256" key="1">
    <source>
        <dbReference type="ARBA" id="ARBA00022612"/>
    </source>
</evidence>
<dbReference type="KEGG" id="gog:C1280_27285"/>
<sequence length="251" mass="26864">MKLTPRQQRFVQEYLVDRSPSGAAVRAGYSTHSARKIGEQNLKKPPIAAAIAAATGCAKPPERPALTPDAVLQRLWLIATADPNEIIEHRRTCCRYCHGDGHRYHWTQSELDAARAAHAEGKKADEPFDPLGGPGYDPRRPPAPKCPECFGDGVGAVYVKDTRRLSPGARALWAGVKQTKDGVEARLNDQQAALVTVARHLGMFTDAGAAKDTDLPDLSGITADELDRLLAALRPLFAPPPVGGGGTGGRP</sequence>
<evidence type="ECO:0000256" key="2">
    <source>
        <dbReference type="ARBA" id="ARBA00023219"/>
    </source>
</evidence>
<dbReference type="RefSeq" id="WP_010047379.1">
    <property type="nucleotide sequence ID" value="NZ_CP025958.1"/>
</dbReference>
<proteinExistence type="predicted"/>
<evidence type="ECO:0000313" key="4">
    <source>
        <dbReference type="EMBL" id="AWM40341.1"/>
    </source>
</evidence>
<dbReference type="Proteomes" id="UP000245802">
    <property type="component" value="Chromosome"/>
</dbReference>
<dbReference type="InterPro" id="IPR038713">
    <property type="entry name" value="Terminase_Gp1_N_sf"/>
</dbReference>
<evidence type="ECO:0000313" key="5">
    <source>
        <dbReference type="Proteomes" id="UP000245802"/>
    </source>
</evidence>
<organism evidence="4 5">
    <name type="scientific">Gemmata obscuriglobus</name>
    <dbReference type="NCBI Taxonomy" id="114"/>
    <lineage>
        <taxon>Bacteria</taxon>
        <taxon>Pseudomonadati</taxon>
        <taxon>Planctomycetota</taxon>
        <taxon>Planctomycetia</taxon>
        <taxon>Gemmatales</taxon>
        <taxon>Gemmataceae</taxon>
        <taxon>Gemmata</taxon>
    </lineage>
</organism>
<evidence type="ECO:0000256" key="3">
    <source>
        <dbReference type="SAM" id="MobiDB-lite"/>
    </source>
</evidence>
<dbReference type="InterPro" id="IPR052404">
    <property type="entry name" value="SPP1-like_terminase"/>
</dbReference>
<gene>
    <name evidence="4" type="ORF">C1280_27285</name>
</gene>
<dbReference type="PANTHER" id="PTHR41328">
    <property type="entry name" value="TERMINASE SMALL SUBUNIT-RELATED"/>
    <property type="match status" value="1"/>
</dbReference>
<keyword evidence="2" id="KW-0231">Viral genome packaging</keyword>
<reference evidence="4 5" key="1">
    <citation type="submission" date="2018-01" db="EMBL/GenBank/DDBJ databases">
        <title>G. obscuriglobus.</title>
        <authorList>
            <person name="Franke J."/>
            <person name="Blomberg W."/>
            <person name="Selmecki A."/>
        </authorList>
    </citation>
    <scope>NUCLEOTIDE SEQUENCE [LARGE SCALE GENOMIC DNA]</scope>
    <source>
        <strain evidence="4 5">DSM 5831</strain>
    </source>
</reference>
<dbReference type="InterPro" id="IPR005335">
    <property type="entry name" value="Terminase_ssu"/>
</dbReference>
<dbReference type="EMBL" id="CP025958">
    <property type="protein sequence ID" value="AWM40341.1"/>
    <property type="molecule type" value="Genomic_DNA"/>
</dbReference>
<keyword evidence="5" id="KW-1185">Reference proteome</keyword>
<name>A0A2Z3H617_9BACT</name>